<feature type="non-terminal residue" evidence="14">
    <location>
        <position position="1"/>
    </location>
</feature>
<protein>
    <submittedName>
        <fullName evidence="14">MEX3C ligase</fullName>
    </submittedName>
</protein>
<evidence type="ECO:0000256" key="4">
    <source>
        <dbReference type="ARBA" id="ARBA00022723"/>
    </source>
</evidence>
<sequence>GCKIKALRAKTNTYIKTPVRGEEPVFVVTGRKEDVATAKREILSAAEHFSVIRASRHKSGPAGGGASPCAPSLPGQTTVQVRVPYRVVGLVVGPKGATIKRIQQQTHTYIVTPSRDKEPVFEVTGMPENVDRAREEIEMHIAMRTGSYVELSEENDFHYNGTDVSFDGGAAALGSAWPASGTVPPPGRGARLISSYRNDSSSSLGSGSTDSYFGSNRLADLSPTSPFGTGTVWFGEPLPSVGSEELALDSPACDDSSAFPPPGRAMWSPLEPVSFRQPRRRGSQPSPTPPCRASPEEPEPPRGGQRPGAALPVYAPAFSNGTNSYSSSNGGSASSSPPEPRWRRHDCVVCLEGDVVAALVPCGHNLFCLACAKRLCAGEPPACPVCQAAVTQAIQIHS</sequence>
<feature type="compositionally biased region" description="Low complexity" evidence="12">
    <location>
        <begin position="302"/>
        <end position="312"/>
    </location>
</feature>
<dbReference type="PROSITE" id="PS50089">
    <property type="entry name" value="ZF_RING_2"/>
    <property type="match status" value="1"/>
</dbReference>
<organism evidence="14 15">
    <name type="scientific">Rhinopomastus cyanomelas</name>
    <name type="common">Common scimitarbill</name>
    <dbReference type="NCBI Taxonomy" id="113115"/>
    <lineage>
        <taxon>Eukaryota</taxon>
        <taxon>Metazoa</taxon>
        <taxon>Chordata</taxon>
        <taxon>Craniata</taxon>
        <taxon>Vertebrata</taxon>
        <taxon>Euteleostomi</taxon>
        <taxon>Archelosauria</taxon>
        <taxon>Archosauria</taxon>
        <taxon>Dinosauria</taxon>
        <taxon>Saurischia</taxon>
        <taxon>Theropoda</taxon>
        <taxon>Coelurosauria</taxon>
        <taxon>Aves</taxon>
        <taxon>Neognathae</taxon>
        <taxon>Neoaves</taxon>
        <taxon>Telluraves</taxon>
        <taxon>Coraciimorphae</taxon>
        <taxon>Bucerotiformes</taxon>
        <taxon>Rhinopomastidae</taxon>
        <taxon>Rhinopomastus</taxon>
    </lineage>
</organism>
<evidence type="ECO:0000256" key="11">
    <source>
        <dbReference type="PROSITE-ProRule" id="PRU00175"/>
    </source>
</evidence>
<dbReference type="FunFam" id="3.30.1370.10:FF:000012">
    <property type="entry name" value="Mex-3 RNA-binding family member D"/>
    <property type="match status" value="1"/>
</dbReference>
<dbReference type="Pfam" id="PF00013">
    <property type="entry name" value="KH_1"/>
    <property type="match status" value="2"/>
</dbReference>
<feature type="region of interest" description="Disordered" evidence="12">
    <location>
        <begin position="322"/>
        <end position="341"/>
    </location>
</feature>
<dbReference type="GO" id="GO:0016874">
    <property type="term" value="F:ligase activity"/>
    <property type="evidence" value="ECO:0007669"/>
    <property type="project" value="UniProtKB-KW"/>
</dbReference>
<keyword evidence="7" id="KW-0862">Zinc</keyword>
<evidence type="ECO:0000256" key="12">
    <source>
        <dbReference type="SAM" id="MobiDB-lite"/>
    </source>
</evidence>
<gene>
    <name evidence="14" type="primary">Mex3c</name>
    <name evidence="14" type="ORF">RHICYA_R15800</name>
</gene>
<evidence type="ECO:0000259" key="13">
    <source>
        <dbReference type="PROSITE" id="PS50089"/>
    </source>
</evidence>
<dbReference type="GO" id="GO:0005634">
    <property type="term" value="C:nucleus"/>
    <property type="evidence" value="ECO:0007669"/>
    <property type="project" value="UniProtKB-SubCell"/>
</dbReference>
<dbReference type="GO" id="GO:0003723">
    <property type="term" value="F:RNA binding"/>
    <property type="evidence" value="ECO:0007669"/>
    <property type="project" value="UniProtKB-UniRule"/>
</dbReference>
<dbReference type="SMART" id="SM00184">
    <property type="entry name" value="RING"/>
    <property type="match status" value="1"/>
</dbReference>
<evidence type="ECO:0000256" key="7">
    <source>
        <dbReference type="ARBA" id="ARBA00022833"/>
    </source>
</evidence>
<feature type="compositionally biased region" description="Low complexity" evidence="12">
    <location>
        <begin position="322"/>
        <end position="336"/>
    </location>
</feature>
<dbReference type="InterPro" id="IPR047226">
    <property type="entry name" value="KH-I_MEX3_rpt2"/>
</dbReference>
<dbReference type="InterPro" id="IPR004087">
    <property type="entry name" value="KH_dom"/>
</dbReference>
<dbReference type="InterPro" id="IPR001841">
    <property type="entry name" value="Znf_RING"/>
</dbReference>
<dbReference type="PANTHER" id="PTHR23285:SF8">
    <property type="entry name" value="RNA-BINDING E3 UBIQUITIN-PROTEIN LIGASE MEX3C"/>
    <property type="match status" value="1"/>
</dbReference>
<evidence type="ECO:0000256" key="6">
    <source>
        <dbReference type="ARBA" id="ARBA00022771"/>
    </source>
</evidence>
<evidence type="ECO:0000256" key="9">
    <source>
        <dbReference type="ARBA" id="ARBA00023242"/>
    </source>
</evidence>
<feature type="non-terminal residue" evidence="14">
    <location>
        <position position="398"/>
    </location>
</feature>
<dbReference type="OrthoDB" id="427410at2759"/>
<keyword evidence="6 11" id="KW-0863">Zinc-finger</keyword>
<feature type="region of interest" description="Disordered" evidence="12">
    <location>
        <begin position="244"/>
        <end position="313"/>
    </location>
</feature>
<dbReference type="CDD" id="cd22424">
    <property type="entry name" value="KH-I_MEX3_rpt2"/>
    <property type="match status" value="1"/>
</dbReference>
<dbReference type="Gene3D" id="3.30.1370.10">
    <property type="entry name" value="K Homology domain, type 1"/>
    <property type="match status" value="2"/>
</dbReference>
<reference evidence="14 15" key="1">
    <citation type="submission" date="2019-09" db="EMBL/GenBank/DDBJ databases">
        <title>Bird 10,000 Genomes (B10K) Project - Family phase.</title>
        <authorList>
            <person name="Zhang G."/>
        </authorList>
    </citation>
    <scope>NUCLEOTIDE SEQUENCE [LARGE SCALE GENOMIC DNA]</scope>
    <source>
        <strain evidence="14">B10K-DU-002-35</strain>
        <tissue evidence="14">Muscle</tissue>
    </source>
</reference>
<dbReference type="CDD" id="cd16722">
    <property type="entry name" value="RING-HC_MEX3C"/>
    <property type="match status" value="1"/>
</dbReference>
<dbReference type="Proteomes" id="UP000565785">
    <property type="component" value="Unassembled WGS sequence"/>
</dbReference>
<evidence type="ECO:0000256" key="10">
    <source>
        <dbReference type="PROSITE-ProRule" id="PRU00117"/>
    </source>
</evidence>
<feature type="compositionally biased region" description="Low complexity" evidence="12">
    <location>
        <begin position="191"/>
        <end position="209"/>
    </location>
</feature>
<dbReference type="PROSITE" id="PS50084">
    <property type="entry name" value="KH_TYPE_1"/>
    <property type="match status" value="2"/>
</dbReference>
<dbReference type="InterPro" id="IPR036612">
    <property type="entry name" value="KH_dom_type_1_sf"/>
</dbReference>
<keyword evidence="3" id="KW-0963">Cytoplasm</keyword>
<evidence type="ECO:0000313" key="14">
    <source>
        <dbReference type="EMBL" id="NXO00677.1"/>
    </source>
</evidence>
<dbReference type="Pfam" id="PF13920">
    <property type="entry name" value="zf-C3HC4_3"/>
    <property type="match status" value="1"/>
</dbReference>
<comment type="subcellular location">
    <subcellularLocation>
        <location evidence="2">Cytoplasm</location>
    </subcellularLocation>
    <subcellularLocation>
        <location evidence="1">Nucleus</location>
    </subcellularLocation>
</comment>
<keyword evidence="14" id="KW-0436">Ligase</keyword>
<feature type="region of interest" description="Disordered" evidence="12">
    <location>
        <begin position="177"/>
        <end position="209"/>
    </location>
</feature>
<dbReference type="SMART" id="SM00322">
    <property type="entry name" value="KH"/>
    <property type="match status" value="2"/>
</dbReference>
<dbReference type="AlphaFoldDB" id="A0A7L1NNI2"/>
<dbReference type="InterPro" id="IPR013083">
    <property type="entry name" value="Znf_RING/FYVE/PHD"/>
</dbReference>
<evidence type="ECO:0000256" key="2">
    <source>
        <dbReference type="ARBA" id="ARBA00004496"/>
    </source>
</evidence>
<dbReference type="InterPro" id="IPR047227">
    <property type="entry name" value="MEX3"/>
</dbReference>
<accession>A0A7L1NNI2</accession>
<evidence type="ECO:0000256" key="5">
    <source>
        <dbReference type="ARBA" id="ARBA00022737"/>
    </source>
</evidence>
<feature type="domain" description="RING-type" evidence="13">
    <location>
        <begin position="347"/>
        <end position="387"/>
    </location>
</feature>
<keyword evidence="8 10" id="KW-0694">RNA-binding</keyword>
<dbReference type="EMBL" id="VXBP01007430">
    <property type="protein sequence ID" value="NXO00677.1"/>
    <property type="molecule type" value="Genomic_DNA"/>
</dbReference>
<evidence type="ECO:0000256" key="1">
    <source>
        <dbReference type="ARBA" id="ARBA00004123"/>
    </source>
</evidence>
<evidence type="ECO:0000256" key="8">
    <source>
        <dbReference type="ARBA" id="ARBA00022884"/>
    </source>
</evidence>
<dbReference type="GO" id="GO:0005737">
    <property type="term" value="C:cytoplasm"/>
    <property type="evidence" value="ECO:0007669"/>
    <property type="project" value="UniProtKB-SubCell"/>
</dbReference>
<dbReference type="FunFam" id="3.30.40.10:FF:000090">
    <property type="entry name" value="Mex-3 RNA-binding family member C"/>
    <property type="match status" value="1"/>
</dbReference>
<comment type="caution">
    <text evidence="14">The sequence shown here is derived from an EMBL/GenBank/DDBJ whole genome shotgun (WGS) entry which is preliminary data.</text>
</comment>
<evidence type="ECO:0000313" key="15">
    <source>
        <dbReference type="Proteomes" id="UP000565785"/>
    </source>
</evidence>
<dbReference type="InterPro" id="IPR004088">
    <property type="entry name" value="KH_dom_type_1"/>
</dbReference>
<proteinExistence type="predicted"/>
<keyword evidence="9" id="KW-0539">Nucleus</keyword>
<dbReference type="Gene3D" id="3.30.40.10">
    <property type="entry name" value="Zinc/RING finger domain, C3HC4 (zinc finger)"/>
    <property type="match status" value="1"/>
</dbReference>
<dbReference type="PANTHER" id="PTHR23285">
    <property type="entry name" value="RING FINGER AND KH DOMAIN CONTAINING PROTEIN 1"/>
    <property type="match status" value="1"/>
</dbReference>
<keyword evidence="5" id="KW-0677">Repeat</keyword>
<name>A0A7L1NNI2_RHICY</name>
<dbReference type="SUPFAM" id="SSF57850">
    <property type="entry name" value="RING/U-box"/>
    <property type="match status" value="1"/>
</dbReference>
<dbReference type="GO" id="GO:0008270">
    <property type="term" value="F:zinc ion binding"/>
    <property type="evidence" value="ECO:0007669"/>
    <property type="project" value="UniProtKB-KW"/>
</dbReference>
<dbReference type="SUPFAM" id="SSF54791">
    <property type="entry name" value="Eukaryotic type KH-domain (KH-domain type I)"/>
    <property type="match status" value="2"/>
</dbReference>
<keyword evidence="15" id="KW-1185">Reference proteome</keyword>
<dbReference type="FunFam" id="3.30.1370.10:FF:000013">
    <property type="entry name" value="Mex-3 RNA-binding family member B"/>
    <property type="match status" value="1"/>
</dbReference>
<keyword evidence="4" id="KW-0479">Metal-binding</keyword>
<evidence type="ECO:0000256" key="3">
    <source>
        <dbReference type="ARBA" id="ARBA00022490"/>
    </source>
</evidence>